<dbReference type="Gene3D" id="1.25.40.10">
    <property type="entry name" value="Tetratricopeptide repeat domain"/>
    <property type="match status" value="2"/>
</dbReference>
<keyword evidence="2" id="KW-0802">TPR repeat</keyword>
<dbReference type="InterPro" id="IPR019734">
    <property type="entry name" value="TPR_rpt"/>
</dbReference>
<dbReference type="SUPFAM" id="SSF47413">
    <property type="entry name" value="lambda repressor-like DNA-binding domains"/>
    <property type="match status" value="1"/>
</dbReference>
<accession>W1WZN9</accession>
<dbReference type="Pfam" id="PF00515">
    <property type="entry name" value="TPR_1"/>
    <property type="match status" value="1"/>
</dbReference>
<dbReference type="PANTHER" id="PTHR44943">
    <property type="entry name" value="CELLULOSE SYNTHASE OPERON PROTEIN C"/>
    <property type="match status" value="1"/>
</dbReference>
<dbReference type="EMBL" id="AZMM01018302">
    <property type="protein sequence ID" value="ETJ21944.1"/>
    <property type="molecule type" value="Genomic_DNA"/>
</dbReference>
<dbReference type="SMART" id="SM00028">
    <property type="entry name" value="TPR"/>
    <property type="match status" value="5"/>
</dbReference>
<evidence type="ECO:0000256" key="2">
    <source>
        <dbReference type="ARBA" id="ARBA00022803"/>
    </source>
</evidence>
<protein>
    <submittedName>
        <fullName evidence="4">TPR Domain containing protein</fullName>
    </submittedName>
</protein>
<gene>
    <name evidence="4" type="ORF">Q604_UNBC18302G0017</name>
</gene>
<dbReference type="CDD" id="cd00093">
    <property type="entry name" value="HTH_XRE"/>
    <property type="match status" value="1"/>
</dbReference>
<sequence>MSSGNYIRDRRKEKGLTQEDLAELAGCNVRTVRRLETEGCVKETNTIKKILEILEVRTSRIDNKGRLVLKFEADDDDNEEILNELGCNNSNEVFNALKNNLIQAYQLVEKKNYYEALEIYLAVSKLFVNEKIHLKIAILYYNMGRYEECIDASDKLINGQSYIYEGLNIKGICLSKLGKYEESLEILKEALEIKGDYIDYYNLGVTYGIKGDTYKAIKQYKKCLEINPNHARAHLNISICYFTILSINKSLYHVEEAIRLNPDMYEAYAIKGECYRFLDDLDYAADNFKLCLDKDPQNYSSIIGMCIISAVKNELIDGTRYFKELFKLYSDNFFKTDKDKSLIVDIGYKRTTVIEIEKISEYVYKVTLGDEHIEIKVDSEGSFIYIGCLPISDETGTILYPTIGKAYTDKYEYDKCIEGIERTIEVLKASQKYPLHVNFKREIEVVLTELEDCVKIEIIFGCADKYKIVSYTDNKGQGFEGFIEFFNKYNQFRIQVEYLDKEAFIIDCIKNVIINRIKSENCTYY</sequence>
<dbReference type="SUPFAM" id="SSF48452">
    <property type="entry name" value="TPR-like"/>
    <property type="match status" value="1"/>
</dbReference>
<comment type="caution">
    <text evidence="4">The sequence shown here is derived from an EMBL/GenBank/DDBJ whole genome shotgun (WGS) entry which is preliminary data.</text>
</comment>
<dbReference type="Pfam" id="PF01381">
    <property type="entry name" value="HTH_3"/>
    <property type="match status" value="1"/>
</dbReference>
<dbReference type="Gene3D" id="1.10.260.40">
    <property type="entry name" value="lambda repressor-like DNA-binding domains"/>
    <property type="match status" value="1"/>
</dbReference>
<dbReference type="PANTHER" id="PTHR44943:SF8">
    <property type="entry name" value="TPR REPEAT-CONTAINING PROTEIN MJ0263"/>
    <property type="match status" value="1"/>
</dbReference>
<organism evidence="4">
    <name type="scientific">human gut metagenome</name>
    <dbReference type="NCBI Taxonomy" id="408170"/>
    <lineage>
        <taxon>unclassified sequences</taxon>
        <taxon>metagenomes</taxon>
        <taxon>organismal metagenomes</taxon>
    </lineage>
</organism>
<evidence type="ECO:0000256" key="1">
    <source>
        <dbReference type="ARBA" id="ARBA00022737"/>
    </source>
</evidence>
<dbReference type="PROSITE" id="PS50005">
    <property type="entry name" value="TPR"/>
    <property type="match status" value="3"/>
</dbReference>
<keyword evidence="1" id="KW-0677">Repeat</keyword>
<dbReference type="InterPro" id="IPR011990">
    <property type="entry name" value="TPR-like_helical_dom_sf"/>
</dbReference>
<proteinExistence type="predicted"/>
<dbReference type="PROSITE" id="PS50943">
    <property type="entry name" value="HTH_CROC1"/>
    <property type="match status" value="1"/>
</dbReference>
<dbReference type="InterPro" id="IPR051685">
    <property type="entry name" value="Ycf3/AcsC/BcsC/TPR_MFPF"/>
</dbReference>
<dbReference type="Pfam" id="PF13181">
    <property type="entry name" value="TPR_8"/>
    <property type="match status" value="1"/>
</dbReference>
<name>W1WZN9_9ZZZZ</name>
<dbReference type="AlphaFoldDB" id="W1WZN9"/>
<dbReference type="GO" id="GO:0003677">
    <property type="term" value="F:DNA binding"/>
    <property type="evidence" value="ECO:0007669"/>
    <property type="project" value="InterPro"/>
</dbReference>
<evidence type="ECO:0000259" key="3">
    <source>
        <dbReference type="PROSITE" id="PS50943"/>
    </source>
</evidence>
<feature type="domain" description="HTH cro/C1-type" evidence="3">
    <location>
        <begin position="7"/>
        <end position="61"/>
    </location>
</feature>
<dbReference type="InterPro" id="IPR010982">
    <property type="entry name" value="Lambda_DNA-bd_dom_sf"/>
</dbReference>
<evidence type="ECO:0000313" key="4">
    <source>
        <dbReference type="EMBL" id="ETJ21944.1"/>
    </source>
</evidence>
<reference evidence="4" key="1">
    <citation type="submission" date="2013-12" db="EMBL/GenBank/DDBJ databases">
        <title>A Varibaculum cambriense genome reconstructed from a premature infant gut community with otherwise low bacterial novelty that shifts toward anaerobic metabolism during the third week of life.</title>
        <authorList>
            <person name="Brown C.T."/>
            <person name="Sharon I."/>
            <person name="Thomas B.C."/>
            <person name="Castelle C.J."/>
            <person name="Morowitz M.J."/>
            <person name="Banfield J.F."/>
        </authorList>
    </citation>
    <scope>NUCLEOTIDE SEQUENCE</scope>
</reference>
<dbReference type="SMART" id="SM00530">
    <property type="entry name" value="HTH_XRE"/>
    <property type="match status" value="1"/>
</dbReference>
<dbReference type="InterPro" id="IPR001387">
    <property type="entry name" value="Cro/C1-type_HTH"/>
</dbReference>